<dbReference type="GO" id="GO:0000932">
    <property type="term" value="C:P-body"/>
    <property type="evidence" value="ECO:0007669"/>
    <property type="project" value="UniProtKB-SubCell"/>
</dbReference>
<proteinExistence type="predicted"/>
<dbReference type="Ensembl" id="ENSHHUT00000091711.1">
    <property type="protein sequence ID" value="ENSHHUP00000088949.1"/>
    <property type="gene ID" value="ENSHHUG00000051370.1"/>
</dbReference>
<dbReference type="FunFam" id="1.20.120.1790:FF:000001">
    <property type="entry name" value="roquin-1 isoform X1"/>
    <property type="match status" value="1"/>
</dbReference>
<evidence type="ECO:0000256" key="9">
    <source>
        <dbReference type="ARBA" id="ARBA00022833"/>
    </source>
</evidence>
<dbReference type="PROSITE" id="PS50103">
    <property type="entry name" value="ZF_C3H1"/>
    <property type="match status" value="1"/>
</dbReference>
<comment type="catalytic activity">
    <reaction evidence="1">
        <text>S-ubiquitinyl-[E2 ubiquitin-conjugating enzyme]-L-cysteine + [acceptor protein]-L-lysine = [E2 ubiquitin-conjugating enzyme]-L-cysteine + N(6)-ubiquitinyl-[acceptor protein]-L-lysine.</text>
        <dbReference type="EC" id="2.3.2.27"/>
    </reaction>
</comment>
<dbReference type="GO" id="GO:0003729">
    <property type="term" value="F:mRNA binding"/>
    <property type="evidence" value="ECO:0007669"/>
    <property type="project" value="TreeGrafter"/>
</dbReference>
<evidence type="ECO:0000256" key="7">
    <source>
        <dbReference type="ARBA" id="ARBA00022723"/>
    </source>
</evidence>
<dbReference type="Pfam" id="PF21206">
    <property type="entry name" value="Roquin_1_2-like_ROQ"/>
    <property type="match status" value="1"/>
</dbReference>
<dbReference type="GeneTree" id="ENSGT00940000157143"/>
<dbReference type="Pfam" id="PF14634">
    <property type="entry name" value="zf-RING_5"/>
    <property type="match status" value="1"/>
</dbReference>
<organism evidence="15 16">
    <name type="scientific">Hucho hucho</name>
    <name type="common">huchen</name>
    <dbReference type="NCBI Taxonomy" id="62062"/>
    <lineage>
        <taxon>Eukaryota</taxon>
        <taxon>Metazoa</taxon>
        <taxon>Chordata</taxon>
        <taxon>Craniata</taxon>
        <taxon>Vertebrata</taxon>
        <taxon>Euteleostomi</taxon>
        <taxon>Actinopterygii</taxon>
        <taxon>Neopterygii</taxon>
        <taxon>Teleostei</taxon>
        <taxon>Protacanthopterygii</taxon>
        <taxon>Salmoniformes</taxon>
        <taxon>Salmonidae</taxon>
        <taxon>Salmoninae</taxon>
        <taxon>Hucho</taxon>
    </lineage>
</organism>
<dbReference type="GO" id="GO:0010494">
    <property type="term" value="C:cytoplasmic stress granule"/>
    <property type="evidence" value="ECO:0007669"/>
    <property type="project" value="TreeGrafter"/>
</dbReference>
<feature type="region of interest" description="Disordered" evidence="12">
    <location>
        <begin position="912"/>
        <end position="934"/>
    </location>
</feature>
<dbReference type="AlphaFoldDB" id="A0A4W5RVY3"/>
<dbReference type="Gene3D" id="4.10.1000.10">
    <property type="entry name" value="Zinc finger, CCCH-type"/>
    <property type="match status" value="1"/>
</dbReference>
<dbReference type="InterPro" id="IPR001841">
    <property type="entry name" value="Znf_RING"/>
</dbReference>
<evidence type="ECO:0000313" key="16">
    <source>
        <dbReference type="Proteomes" id="UP000314982"/>
    </source>
</evidence>
<comment type="subcellular location">
    <subcellularLocation>
        <location evidence="2">Cytoplasm</location>
        <location evidence="2">P-body</location>
    </subcellularLocation>
</comment>
<evidence type="ECO:0000256" key="8">
    <source>
        <dbReference type="ARBA" id="ARBA00022771"/>
    </source>
</evidence>
<dbReference type="STRING" id="62062.ENSHHUP00000088949"/>
<comment type="pathway">
    <text evidence="3">Protein modification; protein ubiquitination.</text>
</comment>
<dbReference type="EC" id="2.3.2.27" evidence="4"/>
<dbReference type="FunFam" id="3.30.40.10:FF:000047">
    <property type="entry name" value="Roquin-2 isoform 1"/>
    <property type="match status" value="1"/>
</dbReference>
<dbReference type="InterPro" id="IPR017907">
    <property type="entry name" value="Znf_RING_CS"/>
</dbReference>
<accession>A0A4W5RVY3</accession>
<dbReference type="GO" id="GO:0000209">
    <property type="term" value="P:protein polyubiquitination"/>
    <property type="evidence" value="ECO:0007669"/>
    <property type="project" value="TreeGrafter"/>
</dbReference>
<keyword evidence="8 11" id="KW-0863">Zinc-finger</keyword>
<dbReference type="SMART" id="SM00184">
    <property type="entry name" value="RING"/>
    <property type="match status" value="1"/>
</dbReference>
<dbReference type="PROSITE" id="PS50089">
    <property type="entry name" value="ZF_RING_2"/>
    <property type="match status" value="1"/>
</dbReference>
<reference evidence="15" key="3">
    <citation type="submission" date="2025-09" db="UniProtKB">
        <authorList>
            <consortium name="Ensembl"/>
        </authorList>
    </citation>
    <scope>IDENTIFICATION</scope>
</reference>
<reference evidence="15" key="2">
    <citation type="submission" date="2025-08" db="UniProtKB">
        <authorList>
            <consortium name="Ensembl"/>
        </authorList>
    </citation>
    <scope>IDENTIFICATION</scope>
</reference>
<feature type="zinc finger region" description="C3H1-type" evidence="11">
    <location>
        <begin position="409"/>
        <end position="437"/>
    </location>
</feature>
<evidence type="ECO:0000256" key="1">
    <source>
        <dbReference type="ARBA" id="ARBA00000900"/>
    </source>
</evidence>
<evidence type="ECO:0000259" key="13">
    <source>
        <dbReference type="PROSITE" id="PS50089"/>
    </source>
</evidence>
<dbReference type="InterPro" id="IPR048575">
    <property type="entry name" value="Roquin_1_2-like_ROQ"/>
</dbReference>
<evidence type="ECO:0000256" key="12">
    <source>
        <dbReference type="SAM" id="MobiDB-lite"/>
    </source>
</evidence>
<feature type="region of interest" description="Disordered" evidence="12">
    <location>
        <begin position="552"/>
        <end position="750"/>
    </location>
</feature>
<dbReference type="InterPro" id="IPR000571">
    <property type="entry name" value="Znf_CCCH"/>
</dbReference>
<dbReference type="GO" id="GO:0008270">
    <property type="term" value="F:zinc ion binding"/>
    <property type="evidence" value="ECO:0007669"/>
    <property type="project" value="UniProtKB-KW"/>
</dbReference>
<feature type="domain" description="RING-type" evidence="13">
    <location>
        <begin position="14"/>
        <end position="54"/>
    </location>
</feature>
<keyword evidence="16" id="KW-1185">Reference proteome</keyword>
<dbReference type="GO" id="GO:0061630">
    <property type="term" value="F:ubiquitin protein ligase activity"/>
    <property type="evidence" value="ECO:0007669"/>
    <property type="project" value="UniProtKB-EC"/>
</dbReference>
<keyword evidence="5" id="KW-0963">Cytoplasm</keyword>
<dbReference type="InterPro" id="IPR013083">
    <property type="entry name" value="Znf_RING/FYVE/PHD"/>
</dbReference>
<evidence type="ECO:0000256" key="11">
    <source>
        <dbReference type="PROSITE-ProRule" id="PRU00723"/>
    </source>
</evidence>
<evidence type="ECO:0000256" key="4">
    <source>
        <dbReference type="ARBA" id="ARBA00012483"/>
    </source>
</evidence>
<feature type="compositionally biased region" description="Pro residues" evidence="12">
    <location>
        <begin position="736"/>
        <end position="745"/>
    </location>
</feature>
<keyword evidence="9 11" id="KW-0862">Zinc</keyword>
<protein>
    <recommendedName>
        <fullName evidence="4">RING-type E3 ubiquitin transferase</fullName>
        <ecNumber evidence="4">2.3.2.27</ecNumber>
    </recommendedName>
</protein>
<evidence type="ECO:0000256" key="10">
    <source>
        <dbReference type="ARBA" id="ARBA00022884"/>
    </source>
</evidence>
<feature type="region of interest" description="Disordered" evidence="12">
    <location>
        <begin position="500"/>
        <end position="538"/>
    </location>
</feature>
<feature type="compositionally biased region" description="Basic and acidic residues" evidence="12">
    <location>
        <begin position="800"/>
        <end position="830"/>
    </location>
</feature>
<evidence type="ECO:0000256" key="5">
    <source>
        <dbReference type="ARBA" id="ARBA00022490"/>
    </source>
</evidence>
<evidence type="ECO:0000256" key="6">
    <source>
        <dbReference type="ARBA" id="ARBA00022679"/>
    </source>
</evidence>
<name>A0A4W5RVY3_9TELE</name>
<dbReference type="SUPFAM" id="SSF57850">
    <property type="entry name" value="RING/U-box"/>
    <property type="match status" value="1"/>
</dbReference>
<dbReference type="SUPFAM" id="SSF90229">
    <property type="entry name" value="CCCH zinc finger"/>
    <property type="match status" value="1"/>
</dbReference>
<dbReference type="GO" id="GO:0035613">
    <property type="term" value="F:RNA stem-loop binding"/>
    <property type="evidence" value="ECO:0007669"/>
    <property type="project" value="TreeGrafter"/>
</dbReference>
<dbReference type="InterPro" id="IPR036855">
    <property type="entry name" value="Znf_CCCH_sf"/>
</dbReference>
<keyword evidence="10" id="KW-0694">RNA-binding</keyword>
<dbReference type="InterPro" id="IPR052249">
    <property type="entry name" value="Roquin_domain"/>
</dbReference>
<feature type="region of interest" description="Disordered" evidence="12">
    <location>
        <begin position="800"/>
        <end position="834"/>
    </location>
</feature>
<dbReference type="Gene3D" id="3.30.40.10">
    <property type="entry name" value="Zinc/RING finger domain, C3HC4 (zinc finger)"/>
    <property type="match status" value="1"/>
</dbReference>
<evidence type="ECO:0000256" key="3">
    <source>
        <dbReference type="ARBA" id="ARBA00004906"/>
    </source>
</evidence>
<evidence type="ECO:0000259" key="14">
    <source>
        <dbReference type="PROSITE" id="PS50103"/>
    </source>
</evidence>
<reference evidence="16" key="1">
    <citation type="submission" date="2018-06" db="EMBL/GenBank/DDBJ databases">
        <title>Genome assembly of Danube salmon.</title>
        <authorList>
            <person name="Macqueen D.J."/>
            <person name="Gundappa M.K."/>
        </authorList>
    </citation>
    <scope>NUCLEOTIDE SEQUENCE [LARGE SCALE GENOMIC DNA]</scope>
</reference>
<dbReference type="PANTHER" id="PTHR13139">
    <property type="entry name" value="RING FINGER AND CCCH-TYPE ZINC FINGER DOMAIN-CONTAINING PROTEIN"/>
    <property type="match status" value="1"/>
</dbReference>
<feature type="domain" description="C3H1-type" evidence="14">
    <location>
        <begin position="409"/>
        <end position="437"/>
    </location>
</feature>
<dbReference type="PROSITE" id="PS00518">
    <property type="entry name" value="ZF_RING_1"/>
    <property type="match status" value="1"/>
</dbReference>
<feature type="compositionally biased region" description="Low complexity" evidence="12">
    <location>
        <begin position="924"/>
        <end position="934"/>
    </location>
</feature>
<dbReference type="GO" id="GO:0003725">
    <property type="term" value="F:double-stranded RNA binding"/>
    <property type="evidence" value="ECO:0007669"/>
    <property type="project" value="TreeGrafter"/>
</dbReference>
<dbReference type="SMART" id="SM00356">
    <property type="entry name" value="ZnF_C3H1"/>
    <property type="match status" value="1"/>
</dbReference>
<keyword evidence="7 11" id="KW-0479">Metal-binding</keyword>
<dbReference type="Pfam" id="PF18386">
    <property type="entry name" value="ROQ_II"/>
    <property type="match status" value="1"/>
</dbReference>
<keyword evidence="6" id="KW-0808">Transferase</keyword>
<dbReference type="Proteomes" id="UP000314982">
    <property type="component" value="Unassembled WGS sequence"/>
</dbReference>
<evidence type="ECO:0000313" key="15">
    <source>
        <dbReference type="Ensembl" id="ENSHHUP00000088949.1"/>
    </source>
</evidence>
<dbReference type="GO" id="GO:0006511">
    <property type="term" value="P:ubiquitin-dependent protein catabolic process"/>
    <property type="evidence" value="ECO:0007669"/>
    <property type="project" value="TreeGrafter"/>
</dbReference>
<dbReference type="PANTHER" id="PTHR13139:SF6">
    <property type="entry name" value="ROQUIN-1"/>
    <property type="match status" value="1"/>
</dbReference>
<dbReference type="FunFam" id="4.10.1000.10:FF:000004">
    <property type="entry name" value="roquin-1 isoform X2"/>
    <property type="match status" value="1"/>
</dbReference>
<dbReference type="Gene3D" id="1.20.120.1790">
    <property type="match status" value="1"/>
</dbReference>
<dbReference type="GO" id="GO:0000288">
    <property type="term" value="P:nuclear-transcribed mRNA catabolic process, deadenylation-dependent decay"/>
    <property type="evidence" value="ECO:0007669"/>
    <property type="project" value="TreeGrafter"/>
</dbReference>
<sequence length="996" mass="111637">MPVQAPQWTEFLLCPICTQLFEESIRKPISLGCGHTVCKMCLNKLHRKACPFDQTAIASDIELLPVNTALLQLVGGQVPKRQPTTLLTGPEDIAHYEEASDCVEELALYLKPLSNSRGHGAQSSLSRPMQRKLVTLVHCQLVEEEGRVRATRAARSLGERTVTELILQHQNPQQLSSNLWAAVRARGCQFLGPAMQEEALKLVLLALEDGSALSRKVLVLFVVQRLEPRFPQASKTSIGHVVQLLYRAYCFRVTKRDEDSSLMQLKEEFRTYEALRREHDSQIVQIAMEGGLRIAPDQWSSLLYGDQSHKSHMQSIIDKLQTPASFAQSVQELTIALQRTGDPANLNRLRPHLELLANIDPSPDSPPPTWELLDTGLVAVKTVVHGLVDFIQNHSKKGSDTQQPPQHSKYKTYMCRDMKQKGGCPRGASCTFAHSQDELEKYRKMNKRLAARRPLSLSLTQLNEVGLLPEEVGMMEGLAHKGLTNGMVASVTGSALPQLISRGADPSYEPIMRKPQSQGSHSAPGSPPDLLDPVPNRSMAHPRMAVDHLAMHKPVPRGPPMYPSQQGEHFYPPEPRAPPSAMQYESSQYPPGKYLPQPRYVRNLPPPNDPATPTYPESPYPGTYPQERECPPPPQPSGPHFSNANPHGYPPPHYDGRRHPSYPPPPPQNYPHREEPSSMPADEASRERYPPEGYQPAGPHPGHMRPYATRPTPTLDYLHRRRQEIMAQLEDRKQVTPPPFTPSPTLPHTYESNYTQEVRGYTRLYMENSQVFAKYREPDYASQYSPWSCDTIGSYIGSKEGKSKDSMERMNAEGKGVEGQRRSAEARDDDPIIPFGSLPTVSRFGVISRTPKTGYQMSDLLLLSTTADYPYGNGAGWGVAPYTQPPQAHLSERPVQEREQLTMELQQVNQQINKQTAQAPQPSPGEWSSGSVSSQQLSLELHHVEREIGKRTHRKSDRQKQERETHSLLSQTRWCSLPVCQLLSVASERFGLHMNI</sequence>
<feature type="region of interest" description="Disordered" evidence="12">
    <location>
        <begin position="946"/>
        <end position="967"/>
    </location>
</feature>
<dbReference type="InterPro" id="IPR041523">
    <property type="entry name" value="ROQ_II"/>
</dbReference>
<evidence type="ECO:0000256" key="2">
    <source>
        <dbReference type="ARBA" id="ARBA00004201"/>
    </source>
</evidence>